<name>A0ABR1M1H9_9PEZI</name>
<feature type="signal peptide" evidence="1">
    <location>
        <begin position="1"/>
        <end position="19"/>
    </location>
</feature>
<sequence length="117" mass="13103">MAATLLSSCALCFLPQSRCLNGLGDWVLALKIWTSLLHFRDDGRLKSFDFVTACFLPHLHLRRSARACRPCQAPDHSFVQGKACPLCIGVPSAKVADDWLAGWMRRSQMSRCFAHHC</sequence>
<evidence type="ECO:0000313" key="3">
    <source>
        <dbReference type="Proteomes" id="UP001365128"/>
    </source>
</evidence>
<organism evidence="2 3">
    <name type="scientific">Phyllosticta citricarpa</name>
    <dbReference type="NCBI Taxonomy" id="55181"/>
    <lineage>
        <taxon>Eukaryota</taxon>
        <taxon>Fungi</taxon>
        <taxon>Dikarya</taxon>
        <taxon>Ascomycota</taxon>
        <taxon>Pezizomycotina</taxon>
        <taxon>Dothideomycetes</taxon>
        <taxon>Dothideomycetes incertae sedis</taxon>
        <taxon>Botryosphaeriales</taxon>
        <taxon>Phyllostictaceae</taxon>
        <taxon>Phyllosticta</taxon>
    </lineage>
</organism>
<protein>
    <recommendedName>
        <fullName evidence="4">Secreted protein</fullName>
    </recommendedName>
</protein>
<accession>A0ABR1M1H9</accession>
<keyword evidence="3" id="KW-1185">Reference proteome</keyword>
<keyword evidence="1" id="KW-0732">Signal</keyword>
<evidence type="ECO:0000313" key="2">
    <source>
        <dbReference type="EMBL" id="KAK7541338.1"/>
    </source>
</evidence>
<proteinExistence type="predicted"/>
<evidence type="ECO:0000256" key="1">
    <source>
        <dbReference type="SAM" id="SignalP"/>
    </source>
</evidence>
<evidence type="ECO:0008006" key="4">
    <source>
        <dbReference type="Google" id="ProtNLM"/>
    </source>
</evidence>
<dbReference type="Proteomes" id="UP001365128">
    <property type="component" value="Unassembled WGS sequence"/>
</dbReference>
<comment type="caution">
    <text evidence="2">The sequence shown here is derived from an EMBL/GenBank/DDBJ whole genome shotgun (WGS) entry which is preliminary data.</text>
</comment>
<gene>
    <name evidence="2" type="ORF">IWX46DRAFT_185793</name>
</gene>
<reference evidence="2 3" key="1">
    <citation type="submission" date="2024-04" db="EMBL/GenBank/DDBJ databases">
        <title>Phyllosticta paracitricarpa is synonymous to the EU quarantine fungus P. citricarpa based on phylogenomic analyses.</title>
        <authorList>
            <consortium name="Lawrence Berkeley National Laboratory"/>
            <person name="Van Ingen-Buijs V.A."/>
            <person name="Van Westerhoven A.C."/>
            <person name="Haridas S."/>
            <person name="Skiadas P."/>
            <person name="Martin F."/>
            <person name="Groenewald J.Z."/>
            <person name="Crous P.W."/>
            <person name="Seidl M.F."/>
        </authorList>
    </citation>
    <scope>NUCLEOTIDE SEQUENCE [LARGE SCALE GENOMIC DNA]</scope>
    <source>
        <strain evidence="2 3">CBS 122670</strain>
    </source>
</reference>
<feature type="chain" id="PRO_5046105639" description="Secreted protein" evidence="1">
    <location>
        <begin position="20"/>
        <end position="117"/>
    </location>
</feature>
<dbReference type="EMBL" id="JBBPDW010000025">
    <property type="protein sequence ID" value="KAK7541338.1"/>
    <property type="molecule type" value="Genomic_DNA"/>
</dbReference>